<evidence type="ECO:0000313" key="2">
    <source>
        <dbReference type="Proteomes" id="UP001235849"/>
    </source>
</evidence>
<evidence type="ECO:0000313" key="1">
    <source>
        <dbReference type="EMBL" id="MDJ1176971.1"/>
    </source>
</evidence>
<proteinExistence type="predicted"/>
<organism evidence="1 2">
    <name type="scientific">Roseofilum capinflatum BLCC-M114</name>
    <dbReference type="NCBI Taxonomy" id="3022440"/>
    <lineage>
        <taxon>Bacteria</taxon>
        <taxon>Bacillati</taxon>
        <taxon>Cyanobacteriota</taxon>
        <taxon>Cyanophyceae</taxon>
        <taxon>Desertifilales</taxon>
        <taxon>Desertifilaceae</taxon>
        <taxon>Roseofilum</taxon>
        <taxon>Roseofilum capinflatum</taxon>
    </lineage>
</organism>
<gene>
    <name evidence="1" type="ORF">PMG25_23040</name>
</gene>
<keyword evidence="2" id="KW-1185">Reference proteome</keyword>
<evidence type="ECO:0008006" key="3">
    <source>
        <dbReference type="Google" id="ProtNLM"/>
    </source>
</evidence>
<protein>
    <recommendedName>
        <fullName evidence="3">Sigma-70 family RNA polymerase sigma factor</fullName>
    </recommendedName>
</protein>
<name>A0ABT7BCT2_9CYAN</name>
<accession>A0ABT7BCT2</accession>
<reference evidence="1 2" key="1">
    <citation type="submission" date="2023-01" db="EMBL/GenBank/DDBJ databases">
        <title>Novel diversity within Roseofilum (Cyanobacteria; Desertifilaceae) from marine benthic mats with descriptions of four novel species.</title>
        <authorList>
            <person name="Wang Y."/>
            <person name="Berthold D.E."/>
            <person name="Hu J."/>
            <person name="Lefler F.W."/>
            <person name="Laughinghouse H.D. IV."/>
        </authorList>
    </citation>
    <scope>NUCLEOTIDE SEQUENCE [LARGE SCALE GENOMIC DNA]</scope>
    <source>
        <strain evidence="1 2">BLCC-M114</strain>
    </source>
</reference>
<sequence length="223" mass="26542">MTSSENLDRLDRQLRQLVLRAQECERGTPDYHQALNQLIRLLFNCGELYRPHPNDLPADYRQAHAEIYGEAQQNLMLYLCEHIDEYQPERAKVLAWVNFLLKQRFWFSAIQEFRRSHPYGSQFSQWTLDDLEENEPDPHEDEKKLSTTELIVKRLEENPEHEFSKIHVKRYPKANLRILILRRLYGQSWQDISASLGVSVPTLSSFYRRKIIQCKQQLQDLAT</sequence>
<dbReference type="EMBL" id="JAQOSO010000117">
    <property type="protein sequence ID" value="MDJ1176971.1"/>
    <property type="molecule type" value="Genomic_DNA"/>
</dbReference>
<dbReference type="RefSeq" id="WP_283769239.1">
    <property type="nucleotide sequence ID" value="NZ_JAQOSO010000117.1"/>
</dbReference>
<dbReference type="Proteomes" id="UP001235849">
    <property type="component" value="Unassembled WGS sequence"/>
</dbReference>
<comment type="caution">
    <text evidence="1">The sequence shown here is derived from an EMBL/GenBank/DDBJ whole genome shotgun (WGS) entry which is preliminary data.</text>
</comment>